<keyword evidence="2" id="KW-0808">Transferase</keyword>
<dbReference type="OrthoDB" id="140543at2157"/>
<dbReference type="PANTHER" id="PTHR36174:SF1">
    <property type="entry name" value="LIPID II:GLYCINE GLYCYLTRANSFERASE"/>
    <property type="match status" value="1"/>
</dbReference>
<accession>A0A1G9UP67</accession>
<evidence type="ECO:0000313" key="3">
    <source>
        <dbReference type="Proteomes" id="UP000199451"/>
    </source>
</evidence>
<protein>
    <submittedName>
        <fullName evidence="2">Acetyltransferase (GNAT) domain-containing protein</fullName>
    </submittedName>
</protein>
<name>A0A1G9UP67_9EURY</name>
<gene>
    <name evidence="2" type="ORF">SAMN04487949_2260</name>
</gene>
<dbReference type="AlphaFoldDB" id="A0A1G9UP67"/>
<reference evidence="3" key="1">
    <citation type="submission" date="2016-10" db="EMBL/GenBank/DDBJ databases">
        <authorList>
            <person name="Varghese N."/>
            <person name="Submissions S."/>
        </authorList>
    </citation>
    <scope>NUCLEOTIDE SEQUENCE [LARGE SCALE GENOMIC DNA]</scope>
    <source>
        <strain evidence="3">CGMCC 1.10119</strain>
    </source>
</reference>
<dbReference type="InterPro" id="IPR050644">
    <property type="entry name" value="PG_Glycine_Bridge_Synth"/>
</dbReference>
<dbReference type="Pfam" id="PF13480">
    <property type="entry name" value="Acetyltransf_6"/>
    <property type="match status" value="1"/>
</dbReference>
<dbReference type="InterPro" id="IPR038740">
    <property type="entry name" value="BioF2-like_GNAT_dom"/>
</dbReference>
<dbReference type="EMBL" id="FNHL01000002">
    <property type="protein sequence ID" value="SDM61345.1"/>
    <property type="molecule type" value="Genomic_DNA"/>
</dbReference>
<dbReference type="STRING" id="660521.SAMN04487949_2260"/>
<sequence length="340" mass="38577">MSITVEPRHDATLDGLHGEWNDLVERSPMGSLFHRYEVLRVIEEHSDATLHPLVGYKGQEPVGIFPVFEVTKGPVTTVFSPPPGLGVPHLGPVLFNYEHLKQRRFEKRNLGFIESCLKWIESNLNPKYVHTVTQTGYDDVRPFQWNDFKTMPKYTYDLDITVGEEALLEGFARDARTAVTNTPEDAYVVEERGLEGLEYVLGRVNSRYDEGDGGLVLDSAYIEDLYHALPEDSLLVYVLDIDGEPVSGNLMLHDTDSVMLWQGSPKPTVETDLNVNDILVWESIVDGIEAGKTTYSFVGANTPHISKYKAKFNPETNLYFEIERGTRTMNVVSDLYRRFR</sequence>
<organism evidence="2 3">
    <name type="scientific">Halogranum gelatinilyticum</name>
    <dbReference type="NCBI Taxonomy" id="660521"/>
    <lineage>
        <taxon>Archaea</taxon>
        <taxon>Methanobacteriati</taxon>
        <taxon>Methanobacteriota</taxon>
        <taxon>Stenosarchaea group</taxon>
        <taxon>Halobacteria</taxon>
        <taxon>Halobacteriales</taxon>
        <taxon>Haloferacaceae</taxon>
    </lineage>
</organism>
<dbReference type="PANTHER" id="PTHR36174">
    <property type="entry name" value="LIPID II:GLYCINE GLYCYLTRANSFERASE"/>
    <property type="match status" value="1"/>
</dbReference>
<feature type="domain" description="BioF2-like acetyltransferase" evidence="1">
    <location>
        <begin position="192"/>
        <end position="304"/>
    </location>
</feature>
<dbReference type="SUPFAM" id="SSF55729">
    <property type="entry name" value="Acyl-CoA N-acyltransferases (Nat)"/>
    <property type="match status" value="1"/>
</dbReference>
<proteinExistence type="predicted"/>
<evidence type="ECO:0000313" key="2">
    <source>
        <dbReference type="EMBL" id="SDM61345.1"/>
    </source>
</evidence>
<dbReference type="InterPro" id="IPR016181">
    <property type="entry name" value="Acyl_CoA_acyltransferase"/>
</dbReference>
<evidence type="ECO:0000259" key="1">
    <source>
        <dbReference type="Pfam" id="PF13480"/>
    </source>
</evidence>
<dbReference type="GO" id="GO:0016740">
    <property type="term" value="F:transferase activity"/>
    <property type="evidence" value="ECO:0007669"/>
    <property type="project" value="UniProtKB-KW"/>
</dbReference>
<dbReference type="Gene3D" id="3.40.630.30">
    <property type="match status" value="1"/>
</dbReference>
<dbReference type="Proteomes" id="UP000199451">
    <property type="component" value="Unassembled WGS sequence"/>
</dbReference>
<dbReference type="RefSeq" id="WP_170830611.1">
    <property type="nucleotide sequence ID" value="NZ_FNHL01000002.1"/>
</dbReference>
<keyword evidence="3" id="KW-1185">Reference proteome</keyword>